<reference evidence="17" key="1">
    <citation type="submission" date="2022-09" db="EMBL/GenBank/DDBJ databases">
        <title>Intensive care unit water sources are persistently colonized with multi-drug resistant bacteria and are the site of extensive horizontal gene transfer of antibiotic resistance genes.</title>
        <authorList>
            <person name="Diorio-Toth L."/>
        </authorList>
    </citation>
    <scope>NUCLEOTIDE SEQUENCE</scope>
    <source>
        <strain evidence="17">GD03676</strain>
    </source>
</reference>
<evidence type="ECO:0000256" key="13">
    <source>
        <dbReference type="ARBA" id="ARBA00023136"/>
    </source>
</evidence>
<protein>
    <recommendedName>
        <fullName evidence="14">Sensor protein</fullName>
        <ecNumber evidence="14">2.7.13.3</ecNumber>
    </recommendedName>
</protein>
<dbReference type="Gene3D" id="1.10.287.130">
    <property type="match status" value="1"/>
</dbReference>
<comment type="function">
    <text evidence="14">Member of a two-component regulatory system.</text>
</comment>
<keyword evidence="9 14" id="KW-0418">Kinase</keyword>
<dbReference type="Pfam" id="PF02518">
    <property type="entry name" value="HATPase_c"/>
    <property type="match status" value="1"/>
</dbReference>
<evidence type="ECO:0000256" key="6">
    <source>
        <dbReference type="ARBA" id="ARBA00022679"/>
    </source>
</evidence>
<evidence type="ECO:0000256" key="1">
    <source>
        <dbReference type="ARBA" id="ARBA00000085"/>
    </source>
</evidence>
<dbReference type="InterPro" id="IPR005467">
    <property type="entry name" value="His_kinase_dom"/>
</dbReference>
<gene>
    <name evidence="17" type="ORF">N5K24_12825</name>
</gene>
<dbReference type="InterPro" id="IPR003661">
    <property type="entry name" value="HisK_dim/P_dom"/>
</dbReference>
<evidence type="ECO:0000256" key="12">
    <source>
        <dbReference type="ARBA" id="ARBA00023012"/>
    </source>
</evidence>
<dbReference type="InterPro" id="IPR050428">
    <property type="entry name" value="TCS_sensor_his_kinase"/>
</dbReference>
<keyword evidence="6 14" id="KW-0808">Transferase</keyword>
<evidence type="ECO:0000313" key="17">
    <source>
        <dbReference type="EMBL" id="MDH2051287.1"/>
    </source>
</evidence>
<dbReference type="PANTHER" id="PTHR45436:SF9">
    <property type="entry name" value="SENSOR PROTEIN"/>
    <property type="match status" value="1"/>
</dbReference>
<comment type="catalytic activity">
    <reaction evidence="1 14">
        <text>ATP + protein L-histidine = ADP + protein N-phospho-L-histidine.</text>
        <dbReference type="EC" id="2.7.13.3"/>
    </reaction>
</comment>
<dbReference type="NCBIfam" id="TIGR01386">
    <property type="entry name" value="cztS_silS_copS"/>
    <property type="match status" value="1"/>
</dbReference>
<evidence type="ECO:0000256" key="9">
    <source>
        <dbReference type="ARBA" id="ARBA00022777"/>
    </source>
</evidence>
<organism evidence="17 18">
    <name type="scientific">Achromobacter marplatensis</name>
    <dbReference type="NCBI Taxonomy" id="470868"/>
    <lineage>
        <taxon>Bacteria</taxon>
        <taxon>Pseudomonadati</taxon>
        <taxon>Pseudomonadota</taxon>
        <taxon>Betaproteobacteria</taxon>
        <taxon>Burkholderiales</taxon>
        <taxon>Alcaligenaceae</taxon>
        <taxon>Achromobacter</taxon>
    </lineage>
</organism>
<dbReference type="Gene3D" id="3.30.565.10">
    <property type="entry name" value="Histidine kinase-like ATPase, C-terminal domain"/>
    <property type="match status" value="1"/>
</dbReference>
<dbReference type="PROSITE" id="PS50885">
    <property type="entry name" value="HAMP"/>
    <property type="match status" value="1"/>
</dbReference>
<keyword evidence="7 14" id="KW-0812">Transmembrane</keyword>
<dbReference type="GO" id="GO:0000155">
    <property type="term" value="F:phosphorelay sensor kinase activity"/>
    <property type="evidence" value="ECO:0007669"/>
    <property type="project" value="InterPro"/>
</dbReference>
<keyword evidence="13 14" id="KW-0472">Membrane</keyword>
<dbReference type="InterPro" id="IPR003594">
    <property type="entry name" value="HATPase_dom"/>
</dbReference>
<keyword evidence="5" id="KW-0597">Phosphoprotein</keyword>
<feature type="domain" description="HAMP" evidence="16">
    <location>
        <begin position="174"/>
        <end position="227"/>
    </location>
</feature>
<evidence type="ECO:0000256" key="3">
    <source>
        <dbReference type="ARBA" id="ARBA00022475"/>
    </source>
</evidence>
<feature type="domain" description="Histidine kinase" evidence="15">
    <location>
        <begin position="235"/>
        <end position="447"/>
    </location>
</feature>
<evidence type="ECO:0000256" key="10">
    <source>
        <dbReference type="ARBA" id="ARBA00022840"/>
    </source>
</evidence>
<comment type="subcellular location">
    <subcellularLocation>
        <location evidence="2 14">Cell inner membrane</location>
    </subcellularLocation>
</comment>
<sequence length="455" mass="49160">MSAAPSAPRSLSGQLSTWLALQTFVVLSVVGIAVYTIANWNLASRQDALLEQKGQVVHHLVSEHEASGKDYQDLQHSLTDLFSKSSDFFLTLKVGDTKLNFGNPVVARESNARQERTLDFQLPTLQGSGDGISASLSMDVSSDAKLRTALAWALLVCALGGAAVVSACTAFAINRSLVPLEALGRQAEDMDADSLGQRLSGEGQALELQPLIEQFNSLLQRLEIAYLQLESFNMDVAHELRTPLATLVGNLELSLTQQLDVLAFREVVASSLEDAQHMAEVVNDMLFLSRADRGVQARRSQVESVARALEEVVAYHEAEAAESEVIVQVTGEAQAAVDRKLLQRAVSNLLSNALRYANRGSTVEVNICDSPCLTVRVVNEGESIPAADLPMLFHRFYRADSSRRDQQQHHGLGLAIVAAIARMHGGRSFASCQGNLVSIGFALPGDSTISIRNAI</sequence>
<feature type="transmembrane region" description="Helical" evidence="14">
    <location>
        <begin position="15"/>
        <end position="38"/>
    </location>
</feature>
<dbReference type="SUPFAM" id="SSF47384">
    <property type="entry name" value="Homodimeric domain of signal transducing histidine kinase"/>
    <property type="match status" value="1"/>
</dbReference>
<keyword evidence="3 14" id="KW-1003">Cell membrane</keyword>
<evidence type="ECO:0000256" key="4">
    <source>
        <dbReference type="ARBA" id="ARBA00022519"/>
    </source>
</evidence>
<dbReference type="Proteomes" id="UP001161276">
    <property type="component" value="Unassembled WGS sequence"/>
</dbReference>
<dbReference type="EC" id="2.7.13.3" evidence="14"/>
<dbReference type="SUPFAM" id="SSF55874">
    <property type="entry name" value="ATPase domain of HSP90 chaperone/DNA topoisomerase II/histidine kinase"/>
    <property type="match status" value="1"/>
</dbReference>
<dbReference type="EMBL" id="JAOCKG010000004">
    <property type="protein sequence ID" value="MDH2051287.1"/>
    <property type="molecule type" value="Genomic_DNA"/>
</dbReference>
<dbReference type="InterPro" id="IPR004358">
    <property type="entry name" value="Sig_transdc_His_kin-like_C"/>
</dbReference>
<accession>A0AA43B230</accession>
<keyword evidence="10 14" id="KW-0067">ATP-binding</keyword>
<evidence type="ECO:0000256" key="2">
    <source>
        <dbReference type="ARBA" id="ARBA00004533"/>
    </source>
</evidence>
<dbReference type="InterPro" id="IPR036890">
    <property type="entry name" value="HATPase_C_sf"/>
</dbReference>
<dbReference type="AlphaFoldDB" id="A0AA43B230"/>
<keyword evidence="8 14" id="KW-0547">Nucleotide-binding</keyword>
<name>A0AA43B230_9BURK</name>
<dbReference type="GO" id="GO:0005886">
    <property type="term" value="C:plasma membrane"/>
    <property type="evidence" value="ECO:0007669"/>
    <property type="project" value="UniProtKB-SubCell"/>
</dbReference>
<evidence type="ECO:0000313" key="18">
    <source>
        <dbReference type="Proteomes" id="UP001161276"/>
    </source>
</evidence>
<proteinExistence type="predicted"/>
<dbReference type="GO" id="GO:0005524">
    <property type="term" value="F:ATP binding"/>
    <property type="evidence" value="ECO:0007669"/>
    <property type="project" value="UniProtKB-KW"/>
</dbReference>
<keyword evidence="11 14" id="KW-1133">Transmembrane helix</keyword>
<evidence type="ECO:0000256" key="5">
    <source>
        <dbReference type="ARBA" id="ARBA00022553"/>
    </source>
</evidence>
<comment type="caution">
    <text evidence="17">The sequence shown here is derived from an EMBL/GenBank/DDBJ whole genome shotgun (WGS) entry which is preliminary data.</text>
</comment>
<keyword evidence="4 14" id="KW-0997">Cell inner membrane</keyword>
<dbReference type="RefSeq" id="WP_280026967.1">
    <property type="nucleotide sequence ID" value="NZ_JAOCKG010000004.1"/>
</dbReference>
<dbReference type="InterPro" id="IPR003660">
    <property type="entry name" value="HAMP_dom"/>
</dbReference>
<evidence type="ECO:0000256" key="7">
    <source>
        <dbReference type="ARBA" id="ARBA00022692"/>
    </source>
</evidence>
<keyword evidence="12 14" id="KW-0902">Two-component regulatory system</keyword>
<evidence type="ECO:0000256" key="11">
    <source>
        <dbReference type="ARBA" id="ARBA00022989"/>
    </source>
</evidence>
<dbReference type="PANTHER" id="PTHR45436">
    <property type="entry name" value="SENSOR HISTIDINE KINASE YKOH"/>
    <property type="match status" value="1"/>
</dbReference>
<evidence type="ECO:0000259" key="15">
    <source>
        <dbReference type="PROSITE" id="PS50109"/>
    </source>
</evidence>
<dbReference type="CDD" id="cd00082">
    <property type="entry name" value="HisKA"/>
    <property type="match status" value="1"/>
</dbReference>
<evidence type="ECO:0000256" key="8">
    <source>
        <dbReference type="ARBA" id="ARBA00022741"/>
    </source>
</evidence>
<evidence type="ECO:0000256" key="14">
    <source>
        <dbReference type="RuleBase" id="RU364088"/>
    </source>
</evidence>
<feature type="transmembrane region" description="Helical" evidence="14">
    <location>
        <begin position="149"/>
        <end position="173"/>
    </location>
</feature>
<dbReference type="InterPro" id="IPR036097">
    <property type="entry name" value="HisK_dim/P_sf"/>
</dbReference>
<dbReference type="CDD" id="cd00075">
    <property type="entry name" value="HATPase"/>
    <property type="match status" value="1"/>
</dbReference>
<evidence type="ECO:0000259" key="16">
    <source>
        <dbReference type="PROSITE" id="PS50885"/>
    </source>
</evidence>
<dbReference type="Pfam" id="PF00512">
    <property type="entry name" value="HisKA"/>
    <property type="match status" value="1"/>
</dbReference>
<dbReference type="PRINTS" id="PR00344">
    <property type="entry name" value="BCTRLSENSOR"/>
</dbReference>
<dbReference type="PROSITE" id="PS50109">
    <property type="entry name" value="HIS_KIN"/>
    <property type="match status" value="1"/>
</dbReference>
<dbReference type="SMART" id="SM00388">
    <property type="entry name" value="HisKA"/>
    <property type="match status" value="1"/>
</dbReference>
<dbReference type="InterPro" id="IPR006290">
    <property type="entry name" value="CztS_silS_copS"/>
</dbReference>
<dbReference type="SMART" id="SM00387">
    <property type="entry name" value="HATPase_c"/>
    <property type="match status" value="1"/>
</dbReference>